<reference evidence="2" key="1">
    <citation type="submission" date="2022-11" db="UniProtKB">
        <authorList>
            <consortium name="WormBaseParasite"/>
        </authorList>
    </citation>
    <scope>IDENTIFICATION</scope>
</reference>
<proteinExistence type="predicted"/>
<accession>A0AC35FBD4</accession>
<evidence type="ECO:0000313" key="2">
    <source>
        <dbReference type="WBParaSite" id="PS1159_v2.g15711.t1"/>
    </source>
</evidence>
<dbReference type="WBParaSite" id="PS1159_v2.g15711.t1">
    <property type="protein sequence ID" value="PS1159_v2.g15711.t1"/>
    <property type="gene ID" value="PS1159_v2.g15711"/>
</dbReference>
<sequence>MNCYFLFLLLCGVFCFSNAGLSDNNIRRLPGDLKPISYSLILQPYFNAPGVTIDPEKDQTFDGYIFINFTVLQPTSKIVLNAKNLVLPAYKDIIVSSENETIKTIDLLITPDNETISIEVERELQLNEIVLVQFMYSGAIGDDIGFGFFKSTDPKNASGEAVYVTQFETTGARLLFPCFDEPDYKATFEIMIYKPKSWVALSNTMNVSTIDVGNGYEAVIFEKTEIMSTYLLAIGIGDLVGVQGFTSDGILTRIWSYRSGKGQLEAALKSAIRCTDAMTKYTNYQLPLKKIVCHELSHHWFGDVVTNKWWGDIFLHEGFADFFENKAMALAYPKEKDLMDAKFAKENSFIIQYSDVKHDHPIITKNGSFDGITYMMGGAVIRQLEGVISPEILQKGLQSYIQKYQFSNANYQQVLDEIQNAVDETELKNWCSESFNVTKFMNLWLNQEGHPSLNVDYLNGTFLITQNVQNGTNEKLWPLPVFVQLNNNQIYWSAPNYVCKNNRILPKTLKIKTDVPFVNRDILSVARTYYSTKAIQDATFAKENSFIIQDNDDKHDHPIITKNGSFDGITYMMGGAVIRQLEGVISPEILQKALQSYIQKYQFSNANYQQLLDEIQNAVDETELKDWCSESFNVTKFMNLWLNQEGHPSLNVDYLNGTFLITQNVQNGTNEKLWPLPVFVQLNNNQKRIYWSAPNYVCKNNRILPKILKIKTDVLFVNRDILSVARTYYSTKAIQVIIDALTTFTTNLQLSPASLHAFIDDVFFSAVKNGTPKAHLKNMFENVLMSQRNVFSFGVFQEFMDKIEAWLEEGHFDNVIEKLHPSK</sequence>
<name>A0AC35FBD4_9BILA</name>
<protein>
    <submittedName>
        <fullName evidence="2">Aminopeptidase</fullName>
    </submittedName>
</protein>
<dbReference type="Proteomes" id="UP000887580">
    <property type="component" value="Unplaced"/>
</dbReference>
<organism evidence="1 2">
    <name type="scientific">Panagrolaimus sp. PS1159</name>
    <dbReference type="NCBI Taxonomy" id="55785"/>
    <lineage>
        <taxon>Eukaryota</taxon>
        <taxon>Metazoa</taxon>
        <taxon>Ecdysozoa</taxon>
        <taxon>Nematoda</taxon>
        <taxon>Chromadorea</taxon>
        <taxon>Rhabditida</taxon>
        <taxon>Tylenchina</taxon>
        <taxon>Panagrolaimomorpha</taxon>
        <taxon>Panagrolaimoidea</taxon>
        <taxon>Panagrolaimidae</taxon>
        <taxon>Panagrolaimus</taxon>
    </lineage>
</organism>
<evidence type="ECO:0000313" key="1">
    <source>
        <dbReference type="Proteomes" id="UP000887580"/>
    </source>
</evidence>